<name>A0A318U906_9BACT</name>
<dbReference type="AlphaFoldDB" id="A0A318U906"/>
<gene>
    <name evidence="1" type="ORF">BCF88_10923</name>
</gene>
<protein>
    <submittedName>
        <fullName evidence="1">IS30 family transposase</fullName>
    </submittedName>
</protein>
<accession>A0A318U906</accession>
<organism evidence="1 2">
    <name type="scientific">Metamycoplasma alkalescens</name>
    <dbReference type="NCBI Taxonomy" id="45363"/>
    <lineage>
        <taxon>Bacteria</taxon>
        <taxon>Bacillati</taxon>
        <taxon>Mycoplasmatota</taxon>
        <taxon>Mycoplasmoidales</taxon>
        <taxon>Metamycoplasmataceae</taxon>
        <taxon>Metamycoplasma</taxon>
    </lineage>
</organism>
<evidence type="ECO:0000313" key="1">
    <source>
        <dbReference type="EMBL" id="PYF42595.1"/>
    </source>
</evidence>
<sequence>ILRREFKKGFDFNEITQEELEKIVFKINNMPREILNWLTPLELFKKENSNDFIL</sequence>
<reference evidence="1 2" key="1">
    <citation type="submission" date="2018-06" db="EMBL/GenBank/DDBJ databases">
        <title>Genomic Encyclopedia of Archaeal and Bacterial Type Strains, Phase II (KMG-II): from individual species to whole genera.</title>
        <authorList>
            <person name="Goeker M."/>
        </authorList>
    </citation>
    <scope>NUCLEOTIDE SEQUENCE [LARGE SCALE GENOMIC DNA]</scope>
    <source>
        <strain evidence="1 2">ATCC 29103</strain>
    </source>
</reference>
<dbReference type="Proteomes" id="UP000247715">
    <property type="component" value="Unassembled WGS sequence"/>
</dbReference>
<comment type="caution">
    <text evidence="1">The sequence shown here is derived from an EMBL/GenBank/DDBJ whole genome shotgun (WGS) entry which is preliminary data.</text>
</comment>
<proteinExistence type="predicted"/>
<feature type="non-terminal residue" evidence="1">
    <location>
        <position position="1"/>
    </location>
</feature>
<evidence type="ECO:0000313" key="2">
    <source>
        <dbReference type="Proteomes" id="UP000247715"/>
    </source>
</evidence>
<dbReference type="EMBL" id="QKLP01000009">
    <property type="protein sequence ID" value="PYF42595.1"/>
    <property type="molecule type" value="Genomic_DNA"/>
</dbReference>